<reference evidence="2 3" key="1">
    <citation type="journal article" date="2015" name="Proc. Natl. Acad. Sci. U.S.A.">
        <title>The resurrection genome of Boea hygrometrica: A blueprint for survival of dehydration.</title>
        <authorList>
            <person name="Xiao L."/>
            <person name="Yang G."/>
            <person name="Zhang L."/>
            <person name="Yang X."/>
            <person name="Zhao S."/>
            <person name="Ji Z."/>
            <person name="Zhou Q."/>
            <person name="Hu M."/>
            <person name="Wang Y."/>
            <person name="Chen M."/>
            <person name="Xu Y."/>
            <person name="Jin H."/>
            <person name="Xiao X."/>
            <person name="Hu G."/>
            <person name="Bao F."/>
            <person name="Hu Y."/>
            <person name="Wan P."/>
            <person name="Li L."/>
            <person name="Deng X."/>
            <person name="Kuang T."/>
            <person name="Xiang C."/>
            <person name="Zhu J.K."/>
            <person name="Oliver M.J."/>
            <person name="He Y."/>
        </authorList>
    </citation>
    <scope>NUCLEOTIDE SEQUENCE [LARGE SCALE GENOMIC DNA]</scope>
    <source>
        <strain evidence="3">cv. XS01</strain>
    </source>
</reference>
<dbReference type="Proteomes" id="UP000250235">
    <property type="component" value="Unassembled WGS sequence"/>
</dbReference>
<evidence type="ECO:0000313" key="2">
    <source>
        <dbReference type="EMBL" id="KZV44242.1"/>
    </source>
</evidence>
<name>A0A2Z7CB70_9LAMI</name>
<accession>A0A2Z7CB70</accession>
<evidence type="ECO:0000256" key="1">
    <source>
        <dbReference type="SAM" id="MobiDB-lite"/>
    </source>
</evidence>
<gene>
    <name evidence="2" type="ORF">F511_10728</name>
</gene>
<evidence type="ECO:0000313" key="3">
    <source>
        <dbReference type="Proteomes" id="UP000250235"/>
    </source>
</evidence>
<protein>
    <submittedName>
        <fullName evidence="2">Uncharacterized protein</fullName>
    </submittedName>
</protein>
<dbReference type="EMBL" id="KQ997142">
    <property type="protein sequence ID" value="KZV44242.1"/>
    <property type="molecule type" value="Genomic_DNA"/>
</dbReference>
<sequence>MIGKYEELSSVYGRESDLDVRLEWSFAIIEIISGLPAKKSSLRRSTQLRTVNSTYDGQHNLGRSTKLRMVNSTYAQRRKNNLCSRRKNILRSRKEKHLTLKEGKIVYAQRRKNSLRSSRKNSLPSRKKKQLTLREGKTAYGYNLRSKRENSLRSTGIETWLGQSPIHVRPLVFLPRHQQTLVPAQTEPSLSLASTVNISSTLSHN</sequence>
<dbReference type="AlphaFoldDB" id="A0A2Z7CB70"/>
<organism evidence="2 3">
    <name type="scientific">Dorcoceras hygrometricum</name>
    <dbReference type="NCBI Taxonomy" id="472368"/>
    <lineage>
        <taxon>Eukaryota</taxon>
        <taxon>Viridiplantae</taxon>
        <taxon>Streptophyta</taxon>
        <taxon>Embryophyta</taxon>
        <taxon>Tracheophyta</taxon>
        <taxon>Spermatophyta</taxon>
        <taxon>Magnoliopsida</taxon>
        <taxon>eudicotyledons</taxon>
        <taxon>Gunneridae</taxon>
        <taxon>Pentapetalae</taxon>
        <taxon>asterids</taxon>
        <taxon>lamiids</taxon>
        <taxon>Lamiales</taxon>
        <taxon>Gesneriaceae</taxon>
        <taxon>Didymocarpoideae</taxon>
        <taxon>Trichosporeae</taxon>
        <taxon>Loxocarpinae</taxon>
        <taxon>Dorcoceras</taxon>
    </lineage>
</organism>
<proteinExistence type="predicted"/>
<feature type="region of interest" description="Disordered" evidence="1">
    <location>
        <begin position="109"/>
        <end position="130"/>
    </location>
</feature>
<keyword evidence="3" id="KW-1185">Reference proteome</keyword>